<sequence>MCSVLDSLGANISMDIKKGTIEVRDGALKLLEPPYELVKR</sequence>
<accession>R7RM89</accession>
<dbReference type="EC" id="2.5.1.7" evidence="1"/>
<gene>
    <name evidence="1" type="ORF">TCEL_00029</name>
</gene>
<name>R7RM89_9CLOT</name>
<keyword evidence="1" id="KW-0808">Transferase</keyword>
<evidence type="ECO:0000313" key="1">
    <source>
        <dbReference type="EMBL" id="CDF57134.1"/>
    </source>
</evidence>
<dbReference type="AlphaFoldDB" id="R7RM89"/>
<protein>
    <submittedName>
        <fullName evidence="1">UDP-N-acetylglucosamine 1-carboxyvinyltransferase</fullName>
        <ecNumber evidence="1">2.5.1.7</ecNumber>
    </submittedName>
</protein>
<reference evidence="1" key="1">
    <citation type="submission" date="2013-03" db="EMBL/GenBank/DDBJ databases">
        <title>Draft genome sequence of the hydrogen-ethanol-producing anaerobic alkalithermophilic Caloramator celere.</title>
        <authorList>
            <person name="Ciranna A."/>
            <person name="Larjo A."/>
            <person name="Kivisto A."/>
            <person name="Santala V."/>
            <person name="Roos C."/>
            <person name="Karp M."/>
        </authorList>
    </citation>
    <scope>NUCLEOTIDE SEQUENCE [LARGE SCALE GENOMIC DNA]</scope>
    <source>
        <strain evidence="1">DSM 8682</strain>
    </source>
</reference>
<dbReference type="GO" id="GO:0008760">
    <property type="term" value="F:UDP-N-acetylglucosamine 1-carboxyvinyltransferase activity"/>
    <property type="evidence" value="ECO:0007669"/>
    <property type="project" value="UniProtKB-EC"/>
</dbReference>
<dbReference type="EMBL" id="CAVN010000047">
    <property type="protein sequence ID" value="CDF57134.1"/>
    <property type="molecule type" value="Genomic_DNA"/>
</dbReference>
<evidence type="ECO:0000313" key="2">
    <source>
        <dbReference type="Proteomes" id="UP000014923"/>
    </source>
</evidence>
<dbReference type="Proteomes" id="UP000014923">
    <property type="component" value="Unassembled WGS sequence"/>
</dbReference>
<proteinExistence type="predicted"/>
<dbReference type="HOGENOM" id="CLU_3297841_0_0_9"/>
<organism evidence="1 2">
    <name type="scientific">Thermobrachium celere DSM 8682</name>
    <dbReference type="NCBI Taxonomy" id="941824"/>
    <lineage>
        <taxon>Bacteria</taxon>
        <taxon>Bacillati</taxon>
        <taxon>Bacillota</taxon>
        <taxon>Clostridia</taxon>
        <taxon>Eubacteriales</taxon>
        <taxon>Clostridiaceae</taxon>
        <taxon>Thermobrachium</taxon>
    </lineage>
</organism>
<keyword evidence="2" id="KW-1185">Reference proteome</keyword>
<comment type="caution">
    <text evidence="1">The sequence shown here is derived from an EMBL/GenBank/DDBJ whole genome shotgun (WGS) entry which is preliminary data.</text>
</comment>